<dbReference type="SMART" id="SM00320">
    <property type="entry name" value="WD40"/>
    <property type="match status" value="14"/>
</dbReference>
<feature type="compositionally biased region" description="Polar residues" evidence="4">
    <location>
        <begin position="98"/>
        <end position="107"/>
    </location>
</feature>
<evidence type="ECO:0000313" key="6">
    <source>
        <dbReference type="EMBL" id="CAE6423549.1"/>
    </source>
</evidence>
<dbReference type="Gene3D" id="2.130.10.10">
    <property type="entry name" value="YVTN repeat-like/Quinoprotein amine dehydrogenase"/>
    <property type="match status" value="5"/>
</dbReference>
<evidence type="ECO:0000256" key="2">
    <source>
        <dbReference type="ARBA" id="ARBA00022737"/>
    </source>
</evidence>
<feature type="repeat" description="WD" evidence="3">
    <location>
        <begin position="958"/>
        <end position="990"/>
    </location>
</feature>
<evidence type="ECO:0000256" key="4">
    <source>
        <dbReference type="SAM" id="MobiDB-lite"/>
    </source>
</evidence>
<dbReference type="Proteomes" id="UP000663888">
    <property type="component" value="Unassembled WGS sequence"/>
</dbReference>
<dbReference type="InterPro" id="IPR007111">
    <property type="entry name" value="NACHT_NTPase"/>
</dbReference>
<dbReference type="PROSITE" id="PS00678">
    <property type="entry name" value="WD_REPEATS_1"/>
    <property type="match status" value="3"/>
</dbReference>
<feature type="repeat" description="WD" evidence="3">
    <location>
        <begin position="838"/>
        <end position="870"/>
    </location>
</feature>
<dbReference type="PROSITE" id="PS50837">
    <property type="entry name" value="NACHT"/>
    <property type="match status" value="1"/>
</dbReference>
<dbReference type="GO" id="GO:1990234">
    <property type="term" value="C:transferase complex"/>
    <property type="evidence" value="ECO:0007669"/>
    <property type="project" value="UniProtKB-ARBA"/>
</dbReference>
<dbReference type="InterPro" id="IPR001680">
    <property type="entry name" value="WD40_rpt"/>
</dbReference>
<accession>A0A8H3AFP5</accession>
<feature type="repeat" description="WD" evidence="3">
    <location>
        <begin position="1089"/>
        <end position="1130"/>
    </location>
</feature>
<evidence type="ECO:0000256" key="3">
    <source>
        <dbReference type="PROSITE-ProRule" id="PRU00221"/>
    </source>
</evidence>
<feature type="repeat" description="WD" evidence="3">
    <location>
        <begin position="1001"/>
        <end position="1042"/>
    </location>
</feature>
<proteinExistence type="predicted"/>
<sequence length="1619" mass="175017">MDSTPSPSKPKGFSRARNYFKALSRITKKKLGSSRSTSVPPFDDSEAGEVGASPTSPYRMSSVSGHGPSSIPSQVHRSEPALSPGLSGSFPPPRPEMTSPNTSPAAVRNKNNARWENLRSTLQVLHGAIELFPPLQSAIGTLVSCLDLFESASKNRQEDDDLASELREIAVFLAQHLQDPRSAHMIGVEVSMSAWSVAHEHLVVTRLENLDPAKQATYDSTHGTEVNRRTCTENTREAILEDLNRWSDNPSEKRIYWMNGMAGTGKTTIACSLAQALEARGQLGGSFFCSRASPECRDANRIVPTIAYQLARFSTPFRAALFNVLDCDPDLGSRNITSQFEGLLKGPLMESKDRLPGNTVVILDALDECDSPIAVRLILEVLLKLTTGLPIKFFVTSRPDPRIYDRMSQNAHSQGMMHLHEIEHSIVQADIERYLKAELAHMAPKEAQILQLSHLAGNLFIYAATAVRYIQPDDVFVDSEDRLDNVLSTQLKSSKKLADIDGLYSTILSAALKNEKLEPDEARRMQLVLWTTICLREPVDMDTLTALVQGLMDVGGTAIKRREIAPLAIWQTEKGLNCYALSPNGAYIASGSSEGTISIWDATNGILIAGPTEPRGHSVLAIGISCDSKLVAAGYENGTISIWDGENGSPISGPFYGHLDSVLAVAFVPDNTRIVSGSRDHTIWIWNALSGVPVTGPLEGHTGSVHSITVSPDGKRIASGSADHSIRVWSTSDGAPLAALFEGHTSPVWSVQFSPDGTSIVSGADDATVLVWSAIEGQPVSLQSVLEGHTEGVVSVDFSPDGKQVVSGSYDCTIRVWDVTNGTLISGPFERPIIGFQSVGFSPYGAWFYSGSSDGTICLWDATSSTVVDGLPRGHTSSVESVQFSPDGTHILSGSEDHTICVWDGFNGTPVIGPFEAHTAGVTSVSFSPDGSRFVSSAFDRTICVWNSIDGKLILGPFQGHADWVKCVEFSPDGAFFASCSDDGTICVWDATQGVLVVGPFQPHTGGVLSVGFSPDGTRIVSGASDCTICISDSTTGKLLHGPYKGHNDWVSSVSFSPDGQYIGSGSGIQDRTVCIWDADNGELVGDPLRGHEGGVLAIAFSPNSKRIVSSSDDRTIRVWDVESGDLLIGPLKAHAQSVRSVCFSPDGSRIVTGSRDQTIRIYNLDYNLDYPIKHSDALGGSITSPSGCAPPPGQVQPSTIMPGGPDNQVYLPPKLPPYLNKVYELKPITGVPSDEEVIGIHAVIRVASKVVDVSFDEVEDMGDPTLLAQLSEHLFSAHLARYRSKHATVVFPEDTTYTPPSLPVHVSIRLEPVKGTPSEEEIIRVQSAIRAYQQFANAPSLFDPRVDMELSQHLFDIQMARYAHRARECPAFSEPPKISNSTEQFVPKGSTVPTNNAGTGAGAIEQRESGQHVCCVGLQDAMERSNRLAESANQLIEQSNRIAERVHQLVEQTAHPVEQSNKLAERFNQLFERLNGHLDQSNILAKESKQPVEKLGEVLGNINRVLVRIQHAIVRSHKGNTIRALDCLINEKGETPAISSTTENRRFADFAGSGETFTVVIDGVPQKSPISNAWLGEFVRFYGIDDGLFDNATTVKVKEGQMNAARVRLAEYLGSCLG</sequence>
<dbReference type="PROSITE" id="PS50294">
    <property type="entry name" value="WD_REPEATS_REGION"/>
    <property type="match status" value="10"/>
</dbReference>
<comment type="caution">
    <text evidence="6">The sequence shown here is derived from an EMBL/GenBank/DDBJ whole genome shotgun (WGS) entry which is preliminary data.</text>
</comment>
<dbReference type="Pfam" id="PF24883">
    <property type="entry name" value="NPHP3_N"/>
    <property type="match status" value="1"/>
</dbReference>
<feature type="repeat" description="WD" evidence="3">
    <location>
        <begin position="1132"/>
        <end position="1166"/>
    </location>
</feature>
<dbReference type="InterPro" id="IPR019775">
    <property type="entry name" value="WD40_repeat_CS"/>
</dbReference>
<dbReference type="InterPro" id="IPR027417">
    <property type="entry name" value="P-loop_NTPase"/>
</dbReference>
<dbReference type="PRINTS" id="PR00320">
    <property type="entry name" value="GPROTEINBRPT"/>
</dbReference>
<dbReference type="Pfam" id="PF00400">
    <property type="entry name" value="WD40"/>
    <property type="match status" value="14"/>
</dbReference>
<feature type="repeat" description="WD" evidence="3">
    <location>
        <begin position="698"/>
        <end position="739"/>
    </location>
</feature>
<dbReference type="SUPFAM" id="SSF50978">
    <property type="entry name" value="WD40 repeat-like"/>
    <property type="match status" value="2"/>
</dbReference>
<dbReference type="PROSITE" id="PS50082">
    <property type="entry name" value="WD_REPEATS_2"/>
    <property type="match status" value="13"/>
</dbReference>
<feature type="repeat" description="WD" evidence="3">
    <location>
        <begin position="576"/>
        <end position="610"/>
    </location>
</feature>
<feature type="repeat" description="WD" evidence="3">
    <location>
        <begin position="741"/>
        <end position="782"/>
    </location>
</feature>
<feature type="repeat" description="WD" evidence="3">
    <location>
        <begin position="1044"/>
        <end position="1087"/>
    </location>
</feature>
<dbReference type="CDD" id="cd00200">
    <property type="entry name" value="WD40"/>
    <property type="match status" value="2"/>
</dbReference>
<keyword evidence="1 3" id="KW-0853">WD repeat</keyword>
<organism evidence="6 7">
    <name type="scientific">Rhizoctonia solani</name>
    <dbReference type="NCBI Taxonomy" id="456999"/>
    <lineage>
        <taxon>Eukaryota</taxon>
        <taxon>Fungi</taxon>
        <taxon>Dikarya</taxon>
        <taxon>Basidiomycota</taxon>
        <taxon>Agaricomycotina</taxon>
        <taxon>Agaricomycetes</taxon>
        <taxon>Cantharellales</taxon>
        <taxon>Ceratobasidiaceae</taxon>
        <taxon>Rhizoctonia</taxon>
    </lineage>
</organism>
<feature type="repeat" description="WD" evidence="3">
    <location>
        <begin position="915"/>
        <end position="947"/>
    </location>
</feature>
<dbReference type="InterPro" id="IPR036322">
    <property type="entry name" value="WD40_repeat_dom_sf"/>
</dbReference>
<evidence type="ECO:0000259" key="5">
    <source>
        <dbReference type="PROSITE" id="PS50837"/>
    </source>
</evidence>
<feature type="repeat" description="WD" evidence="3">
    <location>
        <begin position="786"/>
        <end position="827"/>
    </location>
</feature>
<dbReference type="InterPro" id="IPR015943">
    <property type="entry name" value="WD40/YVTN_repeat-like_dom_sf"/>
</dbReference>
<feature type="region of interest" description="Disordered" evidence="4">
    <location>
        <begin position="25"/>
        <end position="107"/>
    </location>
</feature>
<dbReference type="EMBL" id="CAJMWX010000689">
    <property type="protein sequence ID" value="CAE6423549.1"/>
    <property type="molecule type" value="Genomic_DNA"/>
</dbReference>
<dbReference type="PANTHER" id="PTHR22847:SF637">
    <property type="entry name" value="WD REPEAT DOMAIN 5B"/>
    <property type="match status" value="1"/>
</dbReference>
<name>A0A8H3AFP5_9AGAM</name>
<feature type="domain" description="NACHT" evidence="5">
    <location>
        <begin position="254"/>
        <end position="400"/>
    </location>
</feature>
<feature type="repeat" description="WD" evidence="3">
    <location>
        <begin position="655"/>
        <end position="687"/>
    </location>
</feature>
<dbReference type="InterPro" id="IPR056884">
    <property type="entry name" value="NPHP3-like_N"/>
</dbReference>
<reference evidence="6" key="1">
    <citation type="submission" date="2021-01" db="EMBL/GenBank/DDBJ databases">
        <authorList>
            <person name="Kaushik A."/>
        </authorList>
    </citation>
    <scope>NUCLEOTIDE SEQUENCE</scope>
    <source>
        <strain evidence="6">AG4-R118</strain>
    </source>
</reference>
<feature type="region of interest" description="Disordered" evidence="4">
    <location>
        <begin position="1374"/>
        <end position="1394"/>
    </location>
</feature>
<dbReference type="GO" id="GO:0005634">
    <property type="term" value="C:nucleus"/>
    <property type="evidence" value="ECO:0007669"/>
    <property type="project" value="TreeGrafter"/>
</dbReference>
<protein>
    <recommendedName>
        <fullName evidence="5">NACHT domain-containing protein</fullName>
    </recommendedName>
</protein>
<feature type="compositionally biased region" description="Low complexity" evidence="4">
    <location>
        <begin position="80"/>
        <end position="89"/>
    </location>
</feature>
<gene>
    <name evidence="6" type="ORF">RDB_LOCUS25762</name>
</gene>
<dbReference type="Gene3D" id="3.40.50.300">
    <property type="entry name" value="P-loop containing nucleotide triphosphate hydrolases"/>
    <property type="match status" value="1"/>
</dbReference>
<feature type="compositionally biased region" description="Polar residues" evidence="4">
    <location>
        <begin position="53"/>
        <end position="64"/>
    </location>
</feature>
<evidence type="ECO:0000256" key="1">
    <source>
        <dbReference type="ARBA" id="ARBA00022574"/>
    </source>
</evidence>
<dbReference type="SUPFAM" id="SSF52540">
    <property type="entry name" value="P-loop containing nucleoside triphosphate hydrolases"/>
    <property type="match status" value="1"/>
</dbReference>
<dbReference type="PANTHER" id="PTHR22847">
    <property type="entry name" value="WD40 REPEAT PROTEIN"/>
    <property type="match status" value="1"/>
</dbReference>
<dbReference type="InterPro" id="IPR020472">
    <property type="entry name" value="WD40_PAC1"/>
</dbReference>
<feature type="repeat" description="WD" evidence="3">
    <location>
        <begin position="872"/>
        <end position="904"/>
    </location>
</feature>
<keyword evidence="2" id="KW-0677">Repeat</keyword>
<evidence type="ECO:0000313" key="7">
    <source>
        <dbReference type="Proteomes" id="UP000663888"/>
    </source>
</evidence>